<dbReference type="EMBL" id="JAUESC010000003">
    <property type="protein sequence ID" value="KAK0599507.1"/>
    <property type="molecule type" value="Genomic_DNA"/>
</dbReference>
<dbReference type="PANTHER" id="PTHR31623:SF46">
    <property type="entry name" value="VINORINE SYNTHASE-LIKE"/>
    <property type="match status" value="1"/>
</dbReference>
<proteinExistence type="inferred from homology"/>
<dbReference type="AlphaFoldDB" id="A0AA39T048"/>
<name>A0AA39T048_ACESA</name>
<evidence type="ECO:0000313" key="4">
    <source>
        <dbReference type="EMBL" id="KAK0599507.1"/>
    </source>
</evidence>
<keyword evidence="3" id="KW-0012">Acyltransferase</keyword>
<dbReference type="Gene3D" id="3.30.559.10">
    <property type="entry name" value="Chloramphenicol acetyltransferase-like domain"/>
    <property type="match status" value="2"/>
</dbReference>
<dbReference type="PANTHER" id="PTHR31623">
    <property type="entry name" value="F21J9.9"/>
    <property type="match status" value="1"/>
</dbReference>
<gene>
    <name evidence="4" type="ORF">LWI29_005900</name>
</gene>
<comment type="similarity">
    <text evidence="1">Belongs to the plant acyltransferase family.</text>
</comment>
<dbReference type="Pfam" id="PF02458">
    <property type="entry name" value="Transferase"/>
    <property type="match status" value="1"/>
</dbReference>
<evidence type="ECO:0000256" key="2">
    <source>
        <dbReference type="ARBA" id="ARBA00022679"/>
    </source>
</evidence>
<sequence length="247" mass="28031">MEVKRFVPVPDGVSNLALAIQVNFFKCGNVAVCARMSHRIADASSFLTFIKNWAATARHLETNVICPEFVAAKVFPPKDDGGFDIHMGGTEKNIVLKRFEFRKSLIATLKERYAHKTIAENLIRPMRAEALSTFIWSRFSASTQTKLGPDKPLLLFNAVNLRKMMNQPLPDDSFRNFFQDAITISLQDTREEDCYSLVNKLRESVSRIDKDYVKKLQVGTNELADLQQRMAQGVNIGEIVEFYFSSL</sequence>
<accession>A0AA39T048</accession>
<reference evidence="4" key="2">
    <citation type="submission" date="2023-06" db="EMBL/GenBank/DDBJ databases">
        <authorList>
            <person name="Swenson N.G."/>
            <person name="Wegrzyn J.L."/>
            <person name="Mcevoy S.L."/>
        </authorList>
    </citation>
    <scope>NUCLEOTIDE SEQUENCE</scope>
    <source>
        <strain evidence="4">NS2018</strain>
        <tissue evidence="4">Leaf</tissue>
    </source>
</reference>
<comment type="caution">
    <text evidence="4">The sequence shown here is derived from an EMBL/GenBank/DDBJ whole genome shotgun (WGS) entry which is preliminary data.</text>
</comment>
<evidence type="ECO:0000313" key="5">
    <source>
        <dbReference type="Proteomes" id="UP001168877"/>
    </source>
</evidence>
<reference evidence="4" key="1">
    <citation type="journal article" date="2022" name="Plant J.">
        <title>Strategies of tolerance reflected in two North American maple genomes.</title>
        <authorList>
            <person name="McEvoy S.L."/>
            <person name="Sezen U.U."/>
            <person name="Trouern-Trend A."/>
            <person name="McMahon S.M."/>
            <person name="Schaberg P.G."/>
            <person name="Yang J."/>
            <person name="Wegrzyn J.L."/>
            <person name="Swenson N.G."/>
        </authorList>
    </citation>
    <scope>NUCLEOTIDE SEQUENCE</scope>
    <source>
        <strain evidence="4">NS2018</strain>
    </source>
</reference>
<dbReference type="GO" id="GO:0016746">
    <property type="term" value="F:acyltransferase activity"/>
    <property type="evidence" value="ECO:0007669"/>
    <property type="project" value="UniProtKB-KW"/>
</dbReference>
<dbReference type="Proteomes" id="UP001168877">
    <property type="component" value="Unassembled WGS sequence"/>
</dbReference>
<evidence type="ECO:0000256" key="1">
    <source>
        <dbReference type="ARBA" id="ARBA00009861"/>
    </source>
</evidence>
<keyword evidence="5" id="KW-1185">Reference proteome</keyword>
<protein>
    <submittedName>
        <fullName evidence="4">Uncharacterized protein</fullName>
    </submittedName>
</protein>
<organism evidence="4 5">
    <name type="scientific">Acer saccharum</name>
    <name type="common">Sugar maple</name>
    <dbReference type="NCBI Taxonomy" id="4024"/>
    <lineage>
        <taxon>Eukaryota</taxon>
        <taxon>Viridiplantae</taxon>
        <taxon>Streptophyta</taxon>
        <taxon>Embryophyta</taxon>
        <taxon>Tracheophyta</taxon>
        <taxon>Spermatophyta</taxon>
        <taxon>Magnoliopsida</taxon>
        <taxon>eudicotyledons</taxon>
        <taxon>Gunneridae</taxon>
        <taxon>Pentapetalae</taxon>
        <taxon>rosids</taxon>
        <taxon>malvids</taxon>
        <taxon>Sapindales</taxon>
        <taxon>Sapindaceae</taxon>
        <taxon>Hippocastanoideae</taxon>
        <taxon>Acereae</taxon>
        <taxon>Acer</taxon>
    </lineage>
</organism>
<keyword evidence="2" id="KW-0808">Transferase</keyword>
<dbReference type="InterPro" id="IPR023213">
    <property type="entry name" value="CAT-like_dom_sf"/>
</dbReference>
<evidence type="ECO:0000256" key="3">
    <source>
        <dbReference type="ARBA" id="ARBA00023315"/>
    </source>
</evidence>